<proteinExistence type="predicted"/>
<reference evidence="2 3" key="1">
    <citation type="submission" date="2019-04" db="EMBL/GenBank/DDBJ databases">
        <title>An improved genome assembly and genetic linkage map for asparagus bean, Vigna unguiculata ssp. sesquipedialis.</title>
        <authorList>
            <person name="Xia Q."/>
            <person name="Zhang R."/>
            <person name="Dong Y."/>
        </authorList>
    </citation>
    <scope>NUCLEOTIDE SEQUENCE [LARGE SCALE GENOMIC DNA]</scope>
    <source>
        <tissue evidence="2">Leaf</tissue>
    </source>
</reference>
<dbReference type="EMBL" id="CP039346">
    <property type="protein sequence ID" value="QCD83801.1"/>
    <property type="molecule type" value="Genomic_DNA"/>
</dbReference>
<feature type="region of interest" description="Disordered" evidence="1">
    <location>
        <begin position="33"/>
        <end position="60"/>
    </location>
</feature>
<protein>
    <submittedName>
        <fullName evidence="2">Uncharacterized protein</fullName>
    </submittedName>
</protein>
<organism evidence="2 3">
    <name type="scientific">Vigna unguiculata</name>
    <name type="common">Cowpea</name>
    <dbReference type="NCBI Taxonomy" id="3917"/>
    <lineage>
        <taxon>Eukaryota</taxon>
        <taxon>Viridiplantae</taxon>
        <taxon>Streptophyta</taxon>
        <taxon>Embryophyta</taxon>
        <taxon>Tracheophyta</taxon>
        <taxon>Spermatophyta</taxon>
        <taxon>Magnoliopsida</taxon>
        <taxon>eudicotyledons</taxon>
        <taxon>Gunneridae</taxon>
        <taxon>Pentapetalae</taxon>
        <taxon>rosids</taxon>
        <taxon>fabids</taxon>
        <taxon>Fabales</taxon>
        <taxon>Fabaceae</taxon>
        <taxon>Papilionoideae</taxon>
        <taxon>50 kb inversion clade</taxon>
        <taxon>NPAAA clade</taxon>
        <taxon>indigoferoid/millettioid clade</taxon>
        <taxon>Phaseoleae</taxon>
        <taxon>Vigna</taxon>
    </lineage>
</organism>
<sequence>MWANFLPMAEMFSRLLNFYGALDPLQLRTKSSFGPSEVEKETPKHPICEKKNGPFSKPFEVDQNKDKRLATELDALNKTHGAVISYATKKEEM</sequence>
<dbReference type="Proteomes" id="UP000501690">
    <property type="component" value="Linkage Group LG2"/>
</dbReference>
<evidence type="ECO:0000313" key="3">
    <source>
        <dbReference type="Proteomes" id="UP000501690"/>
    </source>
</evidence>
<dbReference type="AlphaFoldDB" id="A0A4D6L5M0"/>
<keyword evidence="3" id="KW-1185">Reference proteome</keyword>
<gene>
    <name evidence="2" type="ORF">DEO72_LG2g4148</name>
</gene>
<evidence type="ECO:0000256" key="1">
    <source>
        <dbReference type="SAM" id="MobiDB-lite"/>
    </source>
</evidence>
<evidence type="ECO:0000313" key="2">
    <source>
        <dbReference type="EMBL" id="QCD83801.1"/>
    </source>
</evidence>
<feature type="compositionally biased region" description="Basic and acidic residues" evidence="1">
    <location>
        <begin position="37"/>
        <end position="52"/>
    </location>
</feature>
<name>A0A4D6L5M0_VIGUN</name>
<accession>A0A4D6L5M0</accession>